<evidence type="ECO:0000313" key="3">
    <source>
        <dbReference type="Proteomes" id="UP000244810"/>
    </source>
</evidence>
<dbReference type="Proteomes" id="UP000244810">
    <property type="component" value="Unassembled WGS sequence"/>
</dbReference>
<dbReference type="EMBL" id="QDDR01000020">
    <property type="protein sequence ID" value="PVE44961.1"/>
    <property type="molecule type" value="Genomic_DNA"/>
</dbReference>
<dbReference type="Gene3D" id="2.170.130.20">
    <property type="entry name" value="LCCL-like domain"/>
    <property type="match status" value="1"/>
</dbReference>
<dbReference type="OrthoDB" id="9814546at2"/>
<organism evidence="2 3">
    <name type="scientific">Pararhodobacter aggregans</name>
    <dbReference type="NCBI Taxonomy" id="404875"/>
    <lineage>
        <taxon>Bacteria</taxon>
        <taxon>Pseudomonadati</taxon>
        <taxon>Pseudomonadota</taxon>
        <taxon>Alphaproteobacteria</taxon>
        <taxon>Rhodobacterales</taxon>
        <taxon>Paracoccaceae</taxon>
        <taxon>Pararhodobacter</taxon>
    </lineage>
</organism>
<comment type="caution">
    <text evidence="2">The sequence shown here is derived from an EMBL/GenBank/DDBJ whole genome shotgun (WGS) entry which is preliminary data.</text>
</comment>
<name>A0A2T7UJV4_9RHOB</name>
<dbReference type="InterPro" id="IPR036609">
    <property type="entry name" value="LCCL_sf"/>
</dbReference>
<dbReference type="Pfam" id="PF03815">
    <property type="entry name" value="LCCL"/>
    <property type="match status" value="1"/>
</dbReference>
<dbReference type="SMART" id="SM00603">
    <property type="entry name" value="LCCL"/>
    <property type="match status" value="1"/>
</dbReference>
<protein>
    <recommendedName>
        <fullName evidence="1">LCCL domain-containing protein</fullName>
    </recommendedName>
</protein>
<dbReference type="InterPro" id="IPR051957">
    <property type="entry name" value="CRISP-LCCL_domain"/>
</dbReference>
<dbReference type="PANTHER" id="PTHR31331:SF1">
    <property type="entry name" value="CYSTEINE RICH SECRETORY PROTEIN LCCL DOMAIN CONTAINING 2"/>
    <property type="match status" value="1"/>
</dbReference>
<dbReference type="SUPFAM" id="SSF69848">
    <property type="entry name" value="LCCL domain"/>
    <property type="match status" value="1"/>
</dbReference>
<proteinExistence type="predicted"/>
<dbReference type="AlphaFoldDB" id="A0A2T7UJV4"/>
<feature type="domain" description="LCCL" evidence="1">
    <location>
        <begin position="58"/>
        <end position="120"/>
    </location>
</feature>
<accession>A0A2T7UJV4</accession>
<evidence type="ECO:0000259" key="1">
    <source>
        <dbReference type="PROSITE" id="PS50820"/>
    </source>
</evidence>
<reference evidence="2 3" key="1">
    <citation type="journal article" date="2011" name="Syst. Appl. Microbiol.">
        <title>Defluviimonas denitrificans gen. nov., sp. nov., and Pararhodobacter aggregans gen. nov., sp. nov., non-phototrophic Rhodobacteraceae from the biofilter of a marine aquaculture.</title>
        <authorList>
            <person name="Foesel B.U."/>
            <person name="Drake H.L."/>
            <person name="Schramm A."/>
        </authorList>
    </citation>
    <scope>NUCLEOTIDE SEQUENCE [LARGE SCALE GENOMIC DNA]</scope>
    <source>
        <strain evidence="2 3">D1-19</strain>
    </source>
</reference>
<keyword evidence="3" id="KW-1185">Reference proteome</keyword>
<dbReference type="InterPro" id="IPR004043">
    <property type="entry name" value="LCCL"/>
</dbReference>
<evidence type="ECO:0000313" key="2">
    <source>
        <dbReference type="EMBL" id="PVE44961.1"/>
    </source>
</evidence>
<sequence length="134" mass="13673">MQLCTQQNGCGALADVICTPASGGSGIEVLPDPGNMTAYRGQTGTTLHFEVTGSTSGSVWGSDVYTDDSRLARAAVHAGLLQVGQTGTVAVTVLPGQQSYTGSTRNGVQSATYGQWSGSYRFETQPASPPAGGK</sequence>
<dbReference type="PROSITE" id="PS50820">
    <property type="entry name" value="LCCL"/>
    <property type="match status" value="1"/>
</dbReference>
<dbReference type="PANTHER" id="PTHR31331">
    <property type="entry name" value="LCCL DOMAIN PROTEIN (AFU_ORTHOLOGUE AFUA_5G08630)"/>
    <property type="match status" value="1"/>
</dbReference>
<gene>
    <name evidence="2" type="ORF">DDE23_24035</name>
</gene>